<gene>
    <name evidence="2" type="ORF">BLNAU_9141</name>
</gene>
<proteinExistence type="predicted"/>
<feature type="region of interest" description="Disordered" evidence="1">
    <location>
        <begin position="264"/>
        <end position="305"/>
    </location>
</feature>
<protein>
    <submittedName>
        <fullName evidence="2">Uncharacterized protein</fullName>
    </submittedName>
</protein>
<reference evidence="2 3" key="1">
    <citation type="journal article" date="2022" name="bioRxiv">
        <title>Genomics of Preaxostyla Flagellates Illuminates Evolutionary Transitions and the Path Towards Mitochondrial Loss.</title>
        <authorList>
            <person name="Novak L.V.F."/>
            <person name="Treitli S.C."/>
            <person name="Pyrih J."/>
            <person name="Halakuc P."/>
            <person name="Pipaliya S.V."/>
            <person name="Vacek V."/>
            <person name="Brzon O."/>
            <person name="Soukal P."/>
            <person name="Eme L."/>
            <person name="Dacks J.B."/>
            <person name="Karnkowska A."/>
            <person name="Elias M."/>
            <person name="Hampl V."/>
        </authorList>
    </citation>
    <scope>NUCLEOTIDE SEQUENCE [LARGE SCALE GENOMIC DNA]</scope>
    <source>
        <strain evidence="2">NAU3</strain>
        <tissue evidence="2">Gut</tissue>
    </source>
</reference>
<name>A0ABQ9XWG0_9EUKA</name>
<feature type="compositionally biased region" description="Basic and acidic residues" evidence="1">
    <location>
        <begin position="294"/>
        <end position="305"/>
    </location>
</feature>
<dbReference type="EMBL" id="JARBJD010000062">
    <property type="protein sequence ID" value="KAK2955790.1"/>
    <property type="molecule type" value="Genomic_DNA"/>
</dbReference>
<comment type="caution">
    <text evidence="2">The sequence shown here is derived from an EMBL/GenBank/DDBJ whole genome shotgun (WGS) entry which is preliminary data.</text>
</comment>
<evidence type="ECO:0000256" key="1">
    <source>
        <dbReference type="SAM" id="MobiDB-lite"/>
    </source>
</evidence>
<evidence type="ECO:0000313" key="2">
    <source>
        <dbReference type="EMBL" id="KAK2955790.1"/>
    </source>
</evidence>
<organism evidence="2 3">
    <name type="scientific">Blattamonas nauphoetae</name>
    <dbReference type="NCBI Taxonomy" id="2049346"/>
    <lineage>
        <taxon>Eukaryota</taxon>
        <taxon>Metamonada</taxon>
        <taxon>Preaxostyla</taxon>
        <taxon>Oxymonadida</taxon>
        <taxon>Blattamonas</taxon>
    </lineage>
</organism>
<keyword evidence="3" id="KW-1185">Reference proteome</keyword>
<evidence type="ECO:0000313" key="3">
    <source>
        <dbReference type="Proteomes" id="UP001281761"/>
    </source>
</evidence>
<sequence length="305" mass="33950">MLLSSLHLTDFPLTALQGFGSQDQGIELVFFLAFLVTLYVSLHVAESNVRPSESGIVALARFVSVAAHDLHLASVQDQEDLHSEKPPSLFFLFAADSVLPYPQQAAFVSIPTEYHSSIPVDFFKTSILWDKIQYQQENRRDIWTEDQLRMSDLEFGRLSGGLVHSRSENDAEWEGTDVLSEQREIGVKLEMENERCAGYGTMSRLRFASFASLIALNTASPSTPPRLQHHNWGQPDISANGTMTPPPAIIRQPSHHPKTVIQPVAPTHTQSTPLTPTKAQGTERLGSSELNAEWARREGRHADAR</sequence>
<feature type="compositionally biased region" description="Polar residues" evidence="1">
    <location>
        <begin position="267"/>
        <end position="280"/>
    </location>
</feature>
<dbReference type="Proteomes" id="UP001281761">
    <property type="component" value="Unassembled WGS sequence"/>
</dbReference>
<accession>A0ABQ9XWG0</accession>